<dbReference type="SUPFAM" id="SSF159594">
    <property type="entry name" value="XCC0632-like"/>
    <property type="match status" value="1"/>
</dbReference>
<accession>A0A9D9DAY7</accession>
<evidence type="ECO:0000259" key="2">
    <source>
        <dbReference type="Pfam" id="PF03886"/>
    </source>
</evidence>
<gene>
    <name evidence="3" type="ORF">IAB19_08535</name>
</gene>
<evidence type="ECO:0000256" key="1">
    <source>
        <dbReference type="SAM" id="SignalP"/>
    </source>
</evidence>
<dbReference type="AlphaFoldDB" id="A0A9D9DAY7"/>
<dbReference type="EMBL" id="JADINH010000174">
    <property type="protein sequence ID" value="MBO8416411.1"/>
    <property type="molecule type" value="Genomic_DNA"/>
</dbReference>
<dbReference type="PROSITE" id="PS51257">
    <property type="entry name" value="PROKAR_LIPOPROTEIN"/>
    <property type="match status" value="1"/>
</dbReference>
<proteinExistence type="predicted"/>
<dbReference type="Proteomes" id="UP000823631">
    <property type="component" value="Unassembled WGS sequence"/>
</dbReference>
<name>A0A9D9DAY7_9GAMM</name>
<keyword evidence="1" id="KW-0732">Signal</keyword>
<comment type="caution">
    <text evidence="3">The sequence shown here is derived from an EMBL/GenBank/DDBJ whole genome shotgun (WGS) entry which is preliminary data.</text>
</comment>
<dbReference type="InterPro" id="IPR005586">
    <property type="entry name" value="ABC_trans_aux"/>
</dbReference>
<feature type="chain" id="PRO_5039139660" evidence="1">
    <location>
        <begin position="32"/>
        <end position="208"/>
    </location>
</feature>
<organism evidence="3 4">
    <name type="scientific">Candidatus Avisuccinivibrio stercorigallinarum</name>
    <dbReference type="NCBI Taxonomy" id="2840704"/>
    <lineage>
        <taxon>Bacteria</taxon>
        <taxon>Pseudomonadati</taxon>
        <taxon>Pseudomonadota</taxon>
        <taxon>Gammaproteobacteria</taxon>
        <taxon>Aeromonadales</taxon>
        <taxon>Succinivibrionaceae</taxon>
        <taxon>Succinivibrionaceae incertae sedis</taxon>
        <taxon>Candidatus Avisuccinivibrio</taxon>
    </lineage>
</organism>
<reference evidence="3" key="2">
    <citation type="journal article" date="2021" name="PeerJ">
        <title>Extensive microbial diversity within the chicken gut microbiome revealed by metagenomics and culture.</title>
        <authorList>
            <person name="Gilroy R."/>
            <person name="Ravi A."/>
            <person name="Getino M."/>
            <person name="Pursley I."/>
            <person name="Horton D.L."/>
            <person name="Alikhan N.F."/>
            <person name="Baker D."/>
            <person name="Gharbi K."/>
            <person name="Hall N."/>
            <person name="Watson M."/>
            <person name="Adriaenssens E.M."/>
            <person name="Foster-Nyarko E."/>
            <person name="Jarju S."/>
            <person name="Secka A."/>
            <person name="Antonio M."/>
            <person name="Oren A."/>
            <person name="Chaudhuri R.R."/>
            <person name="La Ragione R."/>
            <person name="Hildebrand F."/>
            <person name="Pallen M.J."/>
        </authorList>
    </citation>
    <scope>NUCLEOTIDE SEQUENCE</scope>
    <source>
        <strain evidence="3">17213</strain>
    </source>
</reference>
<evidence type="ECO:0000313" key="3">
    <source>
        <dbReference type="EMBL" id="MBO8416411.1"/>
    </source>
</evidence>
<dbReference type="Pfam" id="PF03886">
    <property type="entry name" value="ABC_trans_aux"/>
    <property type="match status" value="1"/>
</dbReference>
<evidence type="ECO:0000313" key="4">
    <source>
        <dbReference type="Proteomes" id="UP000823631"/>
    </source>
</evidence>
<dbReference type="Gene3D" id="3.40.50.10610">
    <property type="entry name" value="ABC-type transport auxiliary lipoprotein component"/>
    <property type="match status" value="1"/>
</dbReference>
<sequence>MSKTTNNVVKTSAALLLAAALLCACSSTVNFERYSLTQQSSALAKSNPFALRLNLSPELASGGIVMQTGPNTLVSAKEHRWAQPLENELATLLTQSLINTFGSVDAADGQNTVTTGLGKAQAALSPLKIDALVTTFQGDLKGLASIDFVVTVKDEKERVLLQQEYRGQYPLQDDGYGELCRVLQQGFMQLSTQFAQDLKTALLSAQSR</sequence>
<feature type="signal peptide" evidence="1">
    <location>
        <begin position="1"/>
        <end position="31"/>
    </location>
</feature>
<reference evidence="3" key="1">
    <citation type="submission" date="2020-10" db="EMBL/GenBank/DDBJ databases">
        <authorList>
            <person name="Gilroy R."/>
        </authorList>
    </citation>
    <scope>NUCLEOTIDE SEQUENCE</scope>
    <source>
        <strain evidence="3">17213</strain>
    </source>
</reference>
<feature type="domain" description="ABC-type transport auxiliary lipoprotein component" evidence="2">
    <location>
        <begin position="54"/>
        <end position="194"/>
    </location>
</feature>
<protein>
    <submittedName>
        <fullName evidence="3">Membrane integrity-associated transporter subunit PqiC</fullName>
    </submittedName>
</protein>